<evidence type="ECO:0000313" key="10">
    <source>
        <dbReference type="EMBL" id="TPX52605.1"/>
    </source>
</evidence>
<comment type="caution">
    <text evidence="9">The sequence shown here is derived from an EMBL/GenBank/DDBJ whole genome shotgun (WGS) entry which is preliminary data.</text>
</comment>
<dbReference type="PANTHER" id="PTHR12172">
    <property type="entry name" value="CELL CYCLE CHECKPOINT PROTEIN RAD17"/>
    <property type="match status" value="1"/>
</dbReference>
<feature type="region of interest" description="Disordered" evidence="8">
    <location>
        <begin position="74"/>
        <end position="244"/>
    </location>
</feature>
<evidence type="ECO:0000256" key="2">
    <source>
        <dbReference type="ARBA" id="ARBA00006168"/>
    </source>
</evidence>
<feature type="compositionally biased region" description="Polar residues" evidence="8">
    <location>
        <begin position="102"/>
        <end position="134"/>
    </location>
</feature>
<dbReference type="GO" id="GO:0033314">
    <property type="term" value="P:mitotic DNA replication checkpoint signaling"/>
    <property type="evidence" value="ECO:0007669"/>
    <property type="project" value="TreeGrafter"/>
</dbReference>
<feature type="compositionally biased region" description="Low complexity" evidence="8">
    <location>
        <begin position="197"/>
        <end position="206"/>
    </location>
</feature>
<dbReference type="SUPFAM" id="SSF52540">
    <property type="entry name" value="P-loop containing nucleoside triphosphate hydrolases"/>
    <property type="match status" value="1"/>
</dbReference>
<feature type="compositionally biased region" description="Basic and acidic residues" evidence="8">
    <location>
        <begin position="608"/>
        <end position="622"/>
    </location>
</feature>
<keyword evidence="7" id="KW-0131">Cell cycle</keyword>
<dbReference type="Pfam" id="PF03215">
    <property type="entry name" value="Rad17"/>
    <property type="match status" value="1"/>
</dbReference>
<dbReference type="STRING" id="286115.A0A507CXD1"/>
<gene>
    <name evidence="9" type="ORF">SeLEV6574_g05015</name>
    <name evidence="10" type="ORF">SeMB42_g01284</name>
</gene>
<reference evidence="11 12" key="1">
    <citation type="journal article" date="2019" name="Sci. Rep.">
        <title>Comparative genomics of chytrid fungi reveal insights into the obligate biotrophic and pathogenic lifestyle of Synchytrium endobioticum.</title>
        <authorList>
            <person name="van de Vossenberg B.T.L.H."/>
            <person name="Warris S."/>
            <person name="Nguyen H.D.T."/>
            <person name="van Gent-Pelzer M.P.E."/>
            <person name="Joly D.L."/>
            <person name="van de Geest H.C."/>
            <person name="Bonants P.J.M."/>
            <person name="Smith D.S."/>
            <person name="Levesque C.A."/>
            <person name="van der Lee T.A.J."/>
        </authorList>
    </citation>
    <scope>NUCLEOTIDE SEQUENCE [LARGE SCALE GENOMIC DNA]</scope>
    <source>
        <strain evidence="9 12">LEV6574</strain>
        <strain evidence="10 11">MB42</strain>
    </source>
</reference>
<evidence type="ECO:0000313" key="9">
    <source>
        <dbReference type="EMBL" id="TPX43520.1"/>
    </source>
</evidence>
<dbReference type="InterPro" id="IPR004582">
    <property type="entry name" value="Checkpoint_prot_Rad17_Rad24"/>
</dbReference>
<evidence type="ECO:0000256" key="7">
    <source>
        <dbReference type="ARBA" id="ARBA00023306"/>
    </source>
</evidence>
<dbReference type="PANTHER" id="PTHR12172:SF0">
    <property type="entry name" value="CELL CYCLE CHECKPOINT PROTEIN RAD17"/>
    <property type="match status" value="1"/>
</dbReference>
<dbReference type="InterPro" id="IPR027417">
    <property type="entry name" value="P-loop_NTPase"/>
</dbReference>
<feature type="compositionally biased region" description="Acidic residues" evidence="8">
    <location>
        <begin position="886"/>
        <end position="897"/>
    </location>
</feature>
<keyword evidence="5" id="KW-0067">ATP-binding</keyword>
<dbReference type="AlphaFoldDB" id="A0A507CXD1"/>
<evidence type="ECO:0000313" key="12">
    <source>
        <dbReference type="Proteomes" id="UP000320475"/>
    </source>
</evidence>
<evidence type="ECO:0000256" key="3">
    <source>
        <dbReference type="ARBA" id="ARBA00022741"/>
    </source>
</evidence>
<name>A0A507CXD1_9FUNG</name>
<dbReference type="GO" id="GO:0006281">
    <property type="term" value="P:DNA repair"/>
    <property type="evidence" value="ECO:0007669"/>
    <property type="project" value="InterPro"/>
</dbReference>
<comment type="subcellular location">
    <subcellularLocation>
        <location evidence="1">Nucleus</location>
    </subcellularLocation>
</comment>
<evidence type="ECO:0000256" key="4">
    <source>
        <dbReference type="ARBA" id="ARBA00022763"/>
    </source>
</evidence>
<feature type="region of interest" description="Disordered" evidence="8">
    <location>
        <begin position="874"/>
        <end position="905"/>
    </location>
</feature>
<feature type="region of interest" description="Disordered" evidence="8">
    <location>
        <begin position="601"/>
        <end position="622"/>
    </location>
</feature>
<sequence>MKKRRRLLSSDTDHDTDGGSTPSVPVLDVIQDGDHRPAAAGKRRRTTTTDVMDVDSDDYDDDDDDFVKVINTLPQAHTSTRKSRPASRSNHMSIDISKVPNPKSSKISKNESTATISRKTITKTVSVASSSHWQDSSDDIAEQIDSDFEDPCSSPSRAATTSRKRSNDTSISTTSTAQGSQRSRKKKSHKDTDRPASSPSSWKSRSTQGKMPMDSESGQASLKRWTVPGTRFRGPSNASSTNKKATLLDMNELWVDKFHPISEAELAVHSGKVSQMRNWLVEALSNPGATRRRILCLTGPSGSGKTAAIRVLASKMGIEMLEWFNPYNMNQFGENDVENEGDERRQYESITKRFAQFLERADKYPSLVFESTTQTCIPLKATNKPKIILIEDLPNVANNVTRTAIHTAIRSFARTPRSKFPLVFIISEVACIGGDLSSTSFRSGGDERKITIKDVIPPDIMTLGCVAEIKFNPVAPTLVKKCLTRICDVVYRTAAQKLIRPRPVELEWISKTCNGDIRCAINSLQFASLREPGAFILGNGRNGGKANKCIGGRSGNKKNAEVHQDDNQEEQFTMDKNPFTRDVSLTIFRVLGKFLYNKRMGDDDESEDTKRPGDKKSNTVYQEHEPEIYIRRRLDSNSHTDITKISDAECVDDEQRFKLPTPEYLPLPPYLAHYERKPFILEPERIVEFSHLEAGKLIDYLFQNYMAFYLDIDEVEVAAEYFSAADLFLASNTWRGPMSSYATSVTTRGLAFAHLTNLPATNPLSQFNGNSPPFQFRPFFKPQLYQVSSDIRDRDSDIRRGVWTWLTDAIKEGREMTPPSFDVSRVDLIPYLGKMFNKPRLSRFGMPEYSLPPYLSHLTATITKYPTLASCDASNHSQHAHKQVDENDMAEEGDDEHDPYGENGLWSHLPLTGRISSADEVRATQAVVKEDNEFVDEIQEFDDEF</sequence>
<dbReference type="EMBL" id="QEAM01000220">
    <property type="protein sequence ID" value="TPX43520.1"/>
    <property type="molecule type" value="Genomic_DNA"/>
</dbReference>
<dbReference type="GO" id="GO:0005634">
    <property type="term" value="C:nucleus"/>
    <property type="evidence" value="ECO:0007669"/>
    <property type="project" value="UniProtKB-SubCell"/>
</dbReference>
<accession>A0A507CXD1</accession>
<dbReference type="GO" id="GO:0003689">
    <property type="term" value="F:DNA clamp loader activity"/>
    <property type="evidence" value="ECO:0007669"/>
    <property type="project" value="TreeGrafter"/>
</dbReference>
<dbReference type="Proteomes" id="UP000320475">
    <property type="component" value="Unassembled WGS sequence"/>
</dbReference>
<keyword evidence="3" id="KW-0547">Nucleotide-binding</keyword>
<feature type="compositionally biased region" description="Acidic residues" evidence="8">
    <location>
        <begin position="136"/>
        <end position="150"/>
    </location>
</feature>
<comment type="similarity">
    <text evidence="2">Belongs to the rad17/RAD24 family.</text>
</comment>
<evidence type="ECO:0008006" key="13">
    <source>
        <dbReference type="Google" id="ProtNLM"/>
    </source>
</evidence>
<dbReference type="OrthoDB" id="10265971at2759"/>
<keyword evidence="6" id="KW-0539">Nucleus</keyword>
<proteinExistence type="inferred from homology"/>
<evidence type="ECO:0000256" key="1">
    <source>
        <dbReference type="ARBA" id="ARBA00004123"/>
    </source>
</evidence>
<keyword evidence="11" id="KW-1185">Reference proteome</keyword>
<dbReference type="Proteomes" id="UP000317494">
    <property type="component" value="Unassembled WGS sequence"/>
</dbReference>
<evidence type="ECO:0000313" key="11">
    <source>
        <dbReference type="Proteomes" id="UP000317494"/>
    </source>
</evidence>
<dbReference type="VEuPathDB" id="FungiDB:SeMB42_g01284"/>
<evidence type="ECO:0000256" key="5">
    <source>
        <dbReference type="ARBA" id="ARBA00022840"/>
    </source>
</evidence>
<protein>
    <recommendedName>
        <fullName evidence="13">AAA+ ATPase domain-containing protein</fullName>
    </recommendedName>
</protein>
<feature type="region of interest" description="Disordered" evidence="8">
    <location>
        <begin position="1"/>
        <end position="62"/>
    </location>
</feature>
<dbReference type="EMBL" id="QEAN01000032">
    <property type="protein sequence ID" value="TPX52605.1"/>
    <property type="molecule type" value="Genomic_DNA"/>
</dbReference>
<keyword evidence="4" id="KW-0227">DNA damage</keyword>
<dbReference type="GO" id="GO:0000077">
    <property type="term" value="P:DNA damage checkpoint signaling"/>
    <property type="evidence" value="ECO:0007669"/>
    <property type="project" value="TreeGrafter"/>
</dbReference>
<feature type="compositionally biased region" description="Acidic residues" evidence="8">
    <location>
        <begin position="52"/>
        <end position="62"/>
    </location>
</feature>
<dbReference type="Gene3D" id="3.40.50.300">
    <property type="entry name" value="P-loop containing nucleotide triphosphate hydrolases"/>
    <property type="match status" value="1"/>
</dbReference>
<feature type="compositionally biased region" description="Polar residues" evidence="8">
    <location>
        <begin position="168"/>
        <end position="181"/>
    </location>
</feature>
<organism evidence="9 12">
    <name type="scientific">Synchytrium endobioticum</name>
    <dbReference type="NCBI Taxonomy" id="286115"/>
    <lineage>
        <taxon>Eukaryota</taxon>
        <taxon>Fungi</taxon>
        <taxon>Fungi incertae sedis</taxon>
        <taxon>Chytridiomycota</taxon>
        <taxon>Chytridiomycota incertae sedis</taxon>
        <taxon>Chytridiomycetes</taxon>
        <taxon>Synchytriales</taxon>
        <taxon>Synchytriaceae</taxon>
        <taxon>Synchytrium</taxon>
    </lineage>
</organism>
<dbReference type="GO" id="GO:0003682">
    <property type="term" value="F:chromatin binding"/>
    <property type="evidence" value="ECO:0007669"/>
    <property type="project" value="TreeGrafter"/>
</dbReference>
<evidence type="ECO:0000256" key="8">
    <source>
        <dbReference type="SAM" id="MobiDB-lite"/>
    </source>
</evidence>
<dbReference type="GO" id="GO:0005524">
    <property type="term" value="F:ATP binding"/>
    <property type="evidence" value="ECO:0007669"/>
    <property type="project" value="UniProtKB-KW"/>
</dbReference>
<evidence type="ECO:0000256" key="6">
    <source>
        <dbReference type="ARBA" id="ARBA00023242"/>
    </source>
</evidence>